<dbReference type="PANTHER" id="PTHR43228:SF1">
    <property type="entry name" value="TWO-COMPONENT RESPONSE REGULATOR ARR22"/>
    <property type="match status" value="1"/>
</dbReference>
<organism evidence="2">
    <name type="scientific">freshwater metagenome</name>
    <dbReference type="NCBI Taxonomy" id="449393"/>
    <lineage>
        <taxon>unclassified sequences</taxon>
        <taxon>metagenomes</taxon>
        <taxon>ecological metagenomes</taxon>
    </lineage>
</organism>
<dbReference type="InterPro" id="IPR011006">
    <property type="entry name" value="CheY-like_superfamily"/>
</dbReference>
<reference evidence="2" key="1">
    <citation type="submission" date="2020-05" db="EMBL/GenBank/DDBJ databases">
        <authorList>
            <person name="Chiriac C."/>
            <person name="Salcher M."/>
            <person name="Ghai R."/>
            <person name="Kavagutti S V."/>
        </authorList>
    </citation>
    <scope>NUCLEOTIDE SEQUENCE</scope>
</reference>
<evidence type="ECO:0000259" key="1">
    <source>
        <dbReference type="PROSITE" id="PS50110"/>
    </source>
</evidence>
<sequence>MRILIVDDSRSMRLILKRMLAEMGHSDVAEAEDGSVALSQMASFKPELALVDWNMPVMNGLEFVSAIRESREYDKVKVMMVTSESSPRLVYEALKAGADEYAMKPITRDVIEEKFMLLGLS</sequence>
<dbReference type="InterPro" id="IPR052048">
    <property type="entry name" value="ST_Response_Regulator"/>
</dbReference>
<dbReference type="PANTHER" id="PTHR43228">
    <property type="entry name" value="TWO-COMPONENT RESPONSE REGULATOR"/>
    <property type="match status" value="1"/>
</dbReference>
<feature type="domain" description="Response regulatory" evidence="1">
    <location>
        <begin position="2"/>
        <end position="119"/>
    </location>
</feature>
<dbReference type="InterPro" id="IPR001789">
    <property type="entry name" value="Sig_transdc_resp-reg_receiver"/>
</dbReference>
<proteinExistence type="predicted"/>
<dbReference type="EMBL" id="CAEZSR010000126">
    <property type="protein sequence ID" value="CAB4576852.1"/>
    <property type="molecule type" value="Genomic_DNA"/>
</dbReference>
<dbReference type="Pfam" id="PF00072">
    <property type="entry name" value="Response_reg"/>
    <property type="match status" value="1"/>
</dbReference>
<dbReference type="SMART" id="SM00448">
    <property type="entry name" value="REC"/>
    <property type="match status" value="1"/>
</dbReference>
<accession>A0A6J6EKA8</accession>
<dbReference type="SUPFAM" id="SSF52172">
    <property type="entry name" value="CheY-like"/>
    <property type="match status" value="1"/>
</dbReference>
<name>A0A6J6EKA8_9ZZZZ</name>
<protein>
    <submittedName>
        <fullName evidence="2">Unannotated protein</fullName>
    </submittedName>
</protein>
<dbReference type="PROSITE" id="PS50110">
    <property type="entry name" value="RESPONSE_REGULATORY"/>
    <property type="match status" value="1"/>
</dbReference>
<dbReference type="Gene3D" id="3.40.50.2300">
    <property type="match status" value="1"/>
</dbReference>
<dbReference type="GO" id="GO:0000160">
    <property type="term" value="P:phosphorelay signal transduction system"/>
    <property type="evidence" value="ECO:0007669"/>
    <property type="project" value="InterPro"/>
</dbReference>
<dbReference type="AlphaFoldDB" id="A0A6J6EKA8"/>
<gene>
    <name evidence="2" type="ORF">UFOPK1493_02769</name>
</gene>
<evidence type="ECO:0000313" key="2">
    <source>
        <dbReference type="EMBL" id="CAB4576852.1"/>
    </source>
</evidence>